<proteinExistence type="predicted"/>
<accession>A0ABX7DT31</accession>
<name>A0ABX7DT31_9FLAO</name>
<dbReference type="EMBL" id="CP068439">
    <property type="protein sequence ID" value="QQX76299.1"/>
    <property type="molecule type" value="Genomic_DNA"/>
</dbReference>
<dbReference type="RefSeq" id="WP_202336105.1">
    <property type="nucleotide sequence ID" value="NZ_CP068439.1"/>
</dbReference>
<evidence type="ECO:0000313" key="1">
    <source>
        <dbReference type="EMBL" id="QQX76299.1"/>
    </source>
</evidence>
<evidence type="ECO:0008006" key="3">
    <source>
        <dbReference type="Google" id="ProtNLM"/>
    </source>
</evidence>
<evidence type="ECO:0000313" key="2">
    <source>
        <dbReference type="Proteomes" id="UP000629420"/>
    </source>
</evidence>
<dbReference type="Proteomes" id="UP000629420">
    <property type="component" value="Chromosome"/>
</dbReference>
<gene>
    <name evidence="1" type="ORF">JK629_13350</name>
</gene>
<reference evidence="1 2" key="1">
    <citation type="submission" date="2021-01" db="EMBL/GenBank/DDBJ databases">
        <title>Aequorivita sp. strain KX20305, a bacterium isolated from the sediment collected at a cold seep field in South China Sea.</title>
        <authorList>
            <person name="Zhang H."/>
            <person name="Li C."/>
        </authorList>
    </citation>
    <scope>NUCLEOTIDE SEQUENCE [LARGE SCALE GENOMIC DNA]</scope>
    <source>
        <strain evidence="1 2">KX20305</strain>
    </source>
</reference>
<protein>
    <recommendedName>
        <fullName evidence="3">STAS/SEC14 domain-containing protein</fullName>
    </recommendedName>
</protein>
<keyword evidence="2" id="KW-1185">Reference proteome</keyword>
<sequence>MFILPLKLIELEFVKIEFYEHYMISTFIEGMTLNNEDVGKIQELSAQFYQNKPFGYISNRINDYSRNLSPNSYNIQLPNLFAFAIVYKSETSRKVANFEKFFIKAPFKTFQSLSQAKQWMGEMAENLQ</sequence>
<organism evidence="1 2">
    <name type="scientific">Aequorivita iocasae</name>
    <dbReference type="NCBI Taxonomy" id="2803865"/>
    <lineage>
        <taxon>Bacteria</taxon>
        <taxon>Pseudomonadati</taxon>
        <taxon>Bacteroidota</taxon>
        <taxon>Flavobacteriia</taxon>
        <taxon>Flavobacteriales</taxon>
        <taxon>Flavobacteriaceae</taxon>
        <taxon>Aequorivita</taxon>
    </lineage>
</organism>